<evidence type="ECO:0000313" key="1">
    <source>
        <dbReference type="EMBL" id="RRQ03538.1"/>
    </source>
</evidence>
<proteinExistence type="predicted"/>
<dbReference type="RefSeq" id="WP_125176223.1">
    <property type="nucleotide sequence ID" value="NZ_JBHYBM010000008.1"/>
</dbReference>
<name>A0A3R8PFB2_9CORY</name>
<reference evidence="1 2" key="1">
    <citation type="submission" date="2018-01" db="EMBL/GenBank/DDBJ databases">
        <title>Twenty Corynebacterium bovis Genomes.</title>
        <authorList>
            <person name="Gulvik C.A."/>
        </authorList>
    </citation>
    <scope>NUCLEOTIDE SEQUENCE [LARGE SCALE GENOMIC DNA]</scope>
    <source>
        <strain evidence="1 2">16-2004</strain>
    </source>
</reference>
<evidence type="ECO:0000313" key="2">
    <source>
        <dbReference type="Proteomes" id="UP000278422"/>
    </source>
</evidence>
<keyword evidence="2" id="KW-1185">Reference proteome</keyword>
<dbReference type="EMBL" id="PQNQ01000017">
    <property type="protein sequence ID" value="RRQ03538.1"/>
    <property type="molecule type" value="Genomic_DNA"/>
</dbReference>
<accession>A0A3R8PFB2</accession>
<sequence>MTSIDATTTGTRTDSGTDSRFTADGYVRHRFGDNFEVVLRISQRIGDGATAPVIEDFEQVKAVIKDNLTGAQWDAAKKRSATIAAEWAAEQAHLDTHATTAEWFENLSAAAEAARADGEKRSGLAGLAGLFGGRTGGSDGLAGLDAKFAEAAAESERRRRTALVVAAGPAAVPGQVWDQVLVFAGLGGDTATDTAAEGEVA</sequence>
<gene>
    <name evidence="1" type="ORF">CXF42_06960</name>
</gene>
<protein>
    <submittedName>
        <fullName evidence="1">Uncharacterized protein</fullName>
    </submittedName>
</protein>
<comment type="caution">
    <text evidence="1">The sequence shown here is derived from an EMBL/GenBank/DDBJ whole genome shotgun (WGS) entry which is preliminary data.</text>
</comment>
<organism evidence="1 2">
    <name type="scientific">Corynebacterium bovis</name>
    <dbReference type="NCBI Taxonomy" id="36808"/>
    <lineage>
        <taxon>Bacteria</taxon>
        <taxon>Bacillati</taxon>
        <taxon>Actinomycetota</taxon>
        <taxon>Actinomycetes</taxon>
        <taxon>Mycobacteriales</taxon>
        <taxon>Corynebacteriaceae</taxon>
        <taxon>Corynebacterium</taxon>
    </lineage>
</organism>
<dbReference type="Proteomes" id="UP000278422">
    <property type="component" value="Unassembled WGS sequence"/>
</dbReference>
<dbReference type="AlphaFoldDB" id="A0A3R8PFB2"/>